<dbReference type="GO" id="GO:0004366">
    <property type="term" value="F:glycerol-3-phosphate O-acyltransferase activity"/>
    <property type="evidence" value="ECO:0007669"/>
    <property type="project" value="TreeGrafter"/>
</dbReference>
<feature type="domain" description="GPAT/DHAPAT C-terminal" evidence="1">
    <location>
        <begin position="290"/>
        <end position="695"/>
    </location>
</feature>
<dbReference type="RefSeq" id="XP_019908497.2">
    <property type="nucleotide sequence ID" value="XM_020052938.3"/>
</dbReference>
<name>A0AAY5KI79_ESOLU</name>
<dbReference type="GeneTree" id="ENSGT00520000055570"/>
<proteinExistence type="predicted"/>
<reference evidence="2" key="2">
    <citation type="submission" date="2025-08" db="UniProtKB">
        <authorList>
            <consortium name="Ensembl"/>
        </authorList>
    </citation>
    <scope>IDENTIFICATION</scope>
</reference>
<accession>A0AAY5KI79</accession>
<dbReference type="GeneID" id="105029450"/>
<evidence type="ECO:0000313" key="3">
    <source>
        <dbReference type="Proteomes" id="UP000265140"/>
    </source>
</evidence>
<dbReference type="InterPro" id="IPR045520">
    <property type="entry name" value="GPAT/DHAPAT_C"/>
</dbReference>
<dbReference type="PANTHER" id="PTHR12563:SF15">
    <property type="entry name" value="GLYCEROL-3-PHOSPHATE ACYLTRANSFERASE 2, MITOCHONDRIAL"/>
    <property type="match status" value="1"/>
</dbReference>
<reference evidence="2 3" key="1">
    <citation type="submission" date="2020-02" db="EMBL/GenBank/DDBJ databases">
        <title>Esox lucius (northern pike) genome, fEsoLuc1, primary haplotype.</title>
        <authorList>
            <person name="Myers G."/>
            <person name="Karagic N."/>
            <person name="Meyer A."/>
            <person name="Pippel M."/>
            <person name="Reichard M."/>
            <person name="Winkler S."/>
            <person name="Tracey A."/>
            <person name="Sims Y."/>
            <person name="Howe K."/>
            <person name="Rhie A."/>
            <person name="Formenti G."/>
            <person name="Durbin R."/>
            <person name="Fedrigo O."/>
            <person name="Jarvis E.D."/>
        </authorList>
    </citation>
    <scope>NUCLEOTIDE SEQUENCE [LARGE SCALE GENOMIC DNA]</scope>
</reference>
<evidence type="ECO:0000313" key="2">
    <source>
        <dbReference type="Ensembl" id="ENSELUP00000088699.1"/>
    </source>
</evidence>
<gene>
    <name evidence="2" type="primary">GPAT2</name>
</gene>
<evidence type="ECO:0000259" key="1">
    <source>
        <dbReference type="Pfam" id="PF19277"/>
    </source>
</evidence>
<dbReference type="GO" id="GO:0034587">
    <property type="term" value="P:piRNA processing"/>
    <property type="evidence" value="ECO:0007669"/>
    <property type="project" value="TreeGrafter"/>
</dbReference>
<dbReference type="AlphaFoldDB" id="A0AAY5KI79"/>
<dbReference type="Ensembl" id="ENSELUT00000101414.1">
    <property type="protein sequence ID" value="ENSELUP00000088699.1"/>
    <property type="gene ID" value="ENSELUG00000008378.3"/>
</dbReference>
<organism evidence="2 3">
    <name type="scientific">Esox lucius</name>
    <name type="common">Northern pike</name>
    <dbReference type="NCBI Taxonomy" id="8010"/>
    <lineage>
        <taxon>Eukaryota</taxon>
        <taxon>Metazoa</taxon>
        <taxon>Chordata</taxon>
        <taxon>Craniata</taxon>
        <taxon>Vertebrata</taxon>
        <taxon>Euteleostomi</taxon>
        <taxon>Actinopterygii</taxon>
        <taxon>Neopterygii</taxon>
        <taxon>Teleostei</taxon>
        <taxon>Protacanthopterygii</taxon>
        <taxon>Esociformes</taxon>
        <taxon>Esocidae</taxon>
        <taxon>Esox</taxon>
    </lineage>
</organism>
<dbReference type="GO" id="GO:0006631">
    <property type="term" value="P:fatty acid metabolic process"/>
    <property type="evidence" value="ECO:0007669"/>
    <property type="project" value="TreeGrafter"/>
</dbReference>
<sequence>MVQESRDGFGEAVVHPATQQKRPALSWAVRIKKKLKTVTPYLGKFRPTVGQCCHQCTPDSLGKKLGQTTPSLGFQNLLRVNETHTRYRGWLVRRVCGLLFVRGCKVYPSPATDRVERVCQSNRVQKALFTTGTVPMGGVTWEQLTPYLPLINTCISPSLLRFVGWVILKVFGSVFCSIQVNLNHKAFLHRASQQGPPLVYVFVPQSVVDYALIPMVLFCHNLRVPYTLCHLQIHNNWLRSVLQRLGVVLLPLGPITEQEAETDCLYSPVMTSAGVLSALRCVFSLLFSRRARGCVRIHLAQPFSLKEMCNTGRCRVDGSRPLLELLLPTILHNRSDRLFGQRMMSWVLPPNYVPELSQSERDLSIALTLHLSYSIRSCMAVMSTSLVSCLLLHKHRKGVCLSVLCRDVAWLLEEVLFRNRDVGFGGSLVGVVYHALSLLVPHLIIAAHPNDRSDPLIAPHPSLSATLSLSCHAQILTHTFIQEAVGACAVSAMLYDVATCGGDDWVKGQQYRGEMEFDVALCQDELTERALQLTHLLPPEYIPPCQSSHDFALDAVDTLVRCGVLVMEEVPRDTPICDFWKKQGTLAWSATDDPNHSDSECEEGDARCYKLSQPSQCPELLFFLCSLMAGYLRALCWATDGLDLLQTPLPEAVCLAQIHSHLRDSAQRDRGHYESCSAEVARMTVRTLTDLGVLVEGQQRGCVFLGVSQLFQQTDSKKKLRSFVSQFLYD</sequence>
<dbReference type="GO" id="GO:0006072">
    <property type="term" value="P:glycerol-3-phosphate metabolic process"/>
    <property type="evidence" value="ECO:0007669"/>
    <property type="project" value="TreeGrafter"/>
</dbReference>
<dbReference type="GO" id="GO:0008654">
    <property type="term" value="P:phospholipid biosynthetic process"/>
    <property type="evidence" value="ECO:0007669"/>
    <property type="project" value="TreeGrafter"/>
</dbReference>
<keyword evidence="3" id="KW-1185">Reference proteome</keyword>
<protein>
    <recommendedName>
        <fullName evidence="1">GPAT/DHAPAT C-terminal domain-containing protein</fullName>
    </recommendedName>
</protein>
<reference evidence="2" key="3">
    <citation type="submission" date="2025-09" db="UniProtKB">
        <authorList>
            <consortium name="Ensembl"/>
        </authorList>
    </citation>
    <scope>IDENTIFICATION</scope>
</reference>
<dbReference type="PANTHER" id="PTHR12563">
    <property type="entry name" value="GLYCEROL-3-PHOSPHATE ACYLTRANSFERASE"/>
    <property type="match status" value="1"/>
</dbReference>
<dbReference type="InterPro" id="IPR022284">
    <property type="entry name" value="GPAT/DHAPAT"/>
</dbReference>
<dbReference type="Pfam" id="PF19277">
    <property type="entry name" value="GPAT_C"/>
    <property type="match status" value="1"/>
</dbReference>
<dbReference type="GO" id="GO:0019432">
    <property type="term" value="P:triglyceride biosynthetic process"/>
    <property type="evidence" value="ECO:0007669"/>
    <property type="project" value="TreeGrafter"/>
</dbReference>
<dbReference type="GO" id="GO:0031966">
    <property type="term" value="C:mitochondrial membrane"/>
    <property type="evidence" value="ECO:0007669"/>
    <property type="project" value="TreeGrafter"/>
</dbReference>
<dbReference type="Proteomes" id="UP000265140">
    <property type="component" value="Chromosome 13"/>
</dbReference>